<feature type="compositionally biased region" description="Basic and acidic residues" evidence="1">
    <location>
        <begin position="47"/>
        <end position="92"/>
    </location>
</feature>
<evidence type="ECO:0000256" key="2">
    <source>
        <dbReference type="SAM" id="Phobius"/>
    </source>
</evidence>
<dbReference type="EMBL" id="WVTA01000004">
    <property type="protein sequence ID" value="KAK3214306.1"/>
    <property type="molecule type" value="Genomic_DNA"/>
</dbReference>
<feature type="compositionally biased region" description="Basic and acidic residues" evidence="1">
    <location>
        <begin position="258"/>
        <end position="277"/>
    </location>
</feature>
<feature type="transmembrane region" description="Helical" evidence="2">
    <location>
        <begin position="6"/>
        <end position="29"/>
    </location>
</feature>
<reference evidence="3 4" key="1">
    <citation type="submission" date="2021-02" db="EMBL/GenBank/DDBJ databases">
        <title>Genome assembly of Pseudopithomyces chartarum.</title>
        <authorList>
            <person name="Jauregui R."/>
            <person name="Singh J."/>
            <person name="Voisey C."/>
        </authorList>
    </citation>
    <scope>NUCLEOTIDE SEQUENCE [LARGE SCALE GENOMIC DNA]</scope>
    <source>
        <strain evidence="3 4">AGR01</strain>
    </source>
</reference>
<gene>
    <name evidence="3" type="ORF">GRF29_28g2695590</name>
</gene>
<feature type="compositionally biased region" description="Low complexity" evidence="1">
    <location>
        <begin position="281"/>
        <end position="295"/>
    </location>
</feature>
<dbReference type="AlphaFoldDB" id="A0AAN6M4R9"/>
<accession>A0AAN6M4R9</accession>
<organism evidence="3 4">
    <name type="scientific">Pseudopithomyces chartarum</name>
    <dbReference type="NCBI Taxonomy" id="1892770"/>
    <lineage>
        <taxon>Eukaryota</taxon>
        <taxon>Fungi</taxon>
        <taxon>Dikarya</taxon>
        <taxon>Ascomycota</taxon>
        <taxon>Pezizomycotina</taxon>
        <taxon>Dothideomycetes</taxon>
        <taxon>Pleosporomycetidae</taxon>
        <taxon>Pleosporales</taxon>
        <taxon>Massarineae</taxon>
        <taxon>Didymosphaeriaceae</taxon>
        <taxon>Pseudopithomyces</taxon>
    </lineage>
</organism>
<evidence type="ECO:0000256" key="1">
    <source>
        <dbReference type="SAM" id="MobiDB-lite"/>
    </source>
</evidence>
<protein>
    <submittedName>
        <fullName evidence="3">Uncharacterized protein</fullName>
    </submittedName>
</protein>
<feature type="region of interest" description="Disordered" evidence="1">
    <location>
        <begin position="207"/>
        <end position="230"/>
    </location>
</feature>
<proteinExistence type="predicted"/>
<keyword evidence="2" id="KW-0812">Transmembrane</keyword>
<evidence type="ECO:0000313" key="3">
    <source>
        <dbReference type="EMBL" id="KAK3214306.1"/>
    </source>
</evidence>
<name>A0AAN6M4R9_9PLEO</name>
<keyword evidence="2" id="KW-1133">Transmembrane helix</keyword>
<feature type="region of interest" description="Disordered" evidence="1">
    <location>
        <begin position="47"/>
        <end position="104"/>
    </location>
</feature>
<comment type="caution">
    <text evidence="3">The sequence shown here is derived from an EMBL/GenBank/DDBJ whole genome shotgun (WGS) entry which is preliminary data.</text>
</comment>
<keyword evidence="2" id="KW-0472">Membrane</keyword>
<sequence>MSNPVTAAAISVAAIFGAVLLWVFMYFVYRKCRKFKRWFQDRREDFGNERADTPYPSDEERMRNQREDDQRERRKRKVEHEEEGRSREDRRRDKSRRKVEDWEVSGDGYENVEDSQNCVVKRDKREKWDEGSGSGQEAGRVVLQPFPCVPAYVPAFMPLAQGYVPWGVPLVPGPVSFPEHALDAEIGESAGGIQGPHQPALPYTYQEEPPAPSVQYEPEVVAEPSSSQELPLAIEATQEPVRTDFIEICDEYPEFVRKDIEREKRRKQEEEERERNKANTSSDDSSSSDSSSISSVEEVPRMHIPAATPQPVFHFPNPYWNRAGRLIPEQIPTSYPRQW</sequence>
<dbReference type="Proteomes" id="UP001280581">
    <property type="component" value="Unassembled WGS sequence"/>
</dbReference>
<feature type="region of interest" description="Disordered" evidence="1">
    <location>
        <begin position="258"/>
        <end position="319"/>
    </location>
</feature>
<evidence type="ECO:0000313" key="4">
    <source>
        <dbReference type="Proteomes" id="UP001280581"/>
    </source>
</evidence>
<keyword evidence="4" id="KW-1185">Reference proteome</keyword>